<feature type="region of interest" description="Disordered" evidence="3">
    <location>
        <begin position="1"/>
        <end position="22"/>
    </location>
</feature>
<dbReference type="PATRIC" id="fig|1610491.3.peg.823"/>
<dbReference type="InterPro" id="IPR013096">
    <property type="entry name" value="Cupin_2"/>
</dbReference>
<dbReference type="STRING" id="1610491.AAV94_03865"/>
<dbReference type="SUPFAM" id="SSF51182">
    <property type="entry name" value="RmlC-like cupins"/>
    <property type="match status" value="1"/>
</dbReference>
<evidence type="ECO:0000256" key="1">
    <source>
        <dbReference type="ARBA" id="ARBA00022964"/>
    </source>
</evidence>
<name>A0A0U1Q1P9_9BURK</name>
<reference evidence="5 6" key="1">
    <citation type="submission" date="2015-05" db="EMBL/GenBank/DDBJ databases">
        <title>Draft genome sequence of Lampropedia sp. CT6, isolated from the microbial mat of a hot water spring, located at Manikaran, India.</title>
        <authorList>
            <person name="Tripathi C."/>
            <person name="Rani P."/>
            <person name="Mahato N.K."/>
            <person name="Lal R."/>
        </authorList>
    </citation>
    <scope>NUCLEOTIDE SEQUENCE [LARGE SCALE GENOMIC DNA]</scope>
    <source>
        <strain evidence="5 6">CT6</strain>
    </source>
</reference>
<dbReference type="GO" id="GO:0051213">
    <property type="term" value="F:dioxygenase activity"/>
    <property type="evidence" value="ECO:0007669"/>
    <property type="project" value="UniProtKB-KW"/>
</dbReference>
<dbReference type="InterPro" id="IPR047183">
    <property type="entry name" value="GDO-like"/>
</dbReference>
<dbReference type="InterPro" id="IPR014710">
    <property type="entry name" value="RmlC-like_jellyroll"/>
</dbReference>
<dbReference type="EMBL" id="LBNQ01000016">
    <property type="protein sequence ID" value="KKW68670.1"/>
    <property type="molecule type" value="Genomic_DNA"/>
</dbReference>
<dbReference type="PANTHER" id="PTHR41517:SF1">
    <property type="entry name" value="CUPIN"/>
    <property type="match status" value="1"/>
</dbReference>
<keyword evidence="1" id="KW-0223">Dioxygenase</keyword>
<evidence type="ECO:0000313" key="6">
    <source>
        <dbReference type="Proteomes" id="UP000050580"/>
    </source>
</evidence>
<dbReference type="Proteomes" id="UP000050580">
    <property type="component" value="Unassembled WGS sequence"/>
</dbReference>
<accession>A0A0U1Q1P9</accession>
<comment type="caution">
    <text evidence="5">The sequence shown here is derived from an EMBL/GenBank/DDBJ whole genome shotgun (WGS) entry which is preliminary data.</text>
</comment>
<evidence type="ECO:0000256" key="3">
    <source>
        <dbReference type="SAM" id="MobiDB-lite"/>
    </source>
</evidence>
<dbReference type="Pfam" id="PF07883">
    <property type="entry name" value="Cupin_2"/>
    <property type="match status" value="1"/>
</dbReference>
<sequence>MHDAGRNDTADSMAEMGAQQAAAPRNAAERRARYFNSANAFNIKLPAVPARAFDDVAARALAPGMPTGWYACDQSGALRCDCVATTPLMLARYARINAQQQLHLHGLCSGVICYVIQGQGRAGTVTEQLHWETGDVILFAGGQDVVFSAADGDAVLWVVTDEPLYAHCRAVPPADCGVVPTVHYRNADIDAQLQLIQYKTPEATTSGCAVVFSSEQLQASRNLLPTLTLSLNSLRGHCDQQPHRHNSAAITLVVSGQACHTTIDGQPVPWQPWSTLVTPAAAAHSHHNRGEDLARFLIVQDGGLYYHARTMGFQFLG</sequence>
<dbReference type="InterPro" id="IPR011051">
    <property type="entry name" value="RmlC_Cupin_sf"/>
</dbReference>
<evidence type="ECO:0000313" key="5">
    <source>
        <dbReference type="EMBL" id="KKW68670.1"/>
    </source>
</evidence>
<protein>
    <recommendedName>
        <fullName evidence="4">Cupin type-2 domain-containing protein</fullName>
    </recommendedName>
</protein>
<keyword evidence="2" id="KW-0560">Oxidoreductase</keyword>
<dbReference type="Gene3D" id="2.60.120.10">
    <property type="entry name" value="Jelly Rolls"/>
    <property type="match status" value="2"/>
</dbReference>
<keyword evidence="6" id="KW-1185">Reference proteome</keyword>
<dbReference type="PANTHER" id="PTHR41517">
    <property type="entry name" value="1,2-DIOXYGENASE PROTEIN-RELATED"/>
    <property type="match status" value="1"/>
</dbReference>
<feature type="domain" description="Cupin type-2" evidence="4">
    <location>
        <begin position="237"/>
        <end position="299"/>
    </location>
</feature>
<gene>
    <name evidence="5" type="ORF">AAV94_03865</name>
</gene>
<evidence type="ECO:0000256" key="2">
    <source>
        <dbReference type="ARBA" id="ARBA00023002"/>
    </source>
</evidence>
<dbReference type="AlphaFoldDB" id="A0A0U1Q1P9"/>
<evidence type="ECO:0000259" key="4">
    <source>
        <dbReference type="Pfam" id="PF07883"/>
    </source>
</evidence>
<organism evidence="5 6">
    <name type="scientific">Lampropedia cohaerens</name>
    <dbReference type="NCBI Taxonomy" id="1610491"/>
    <lineage>
        <taxon>Bacteria</taxon>
        <taxon>Pseudomonadati</taxon>
        <taxon>Pseudomonadota</taxon>
        <taxon>Betaproteobacteria</taxon>
        <taxon>Burkholderiales</taxon>
        <taxon>Comamonadaceae</taxon>
        <taxon>Lampropedia</taxon>
    </lineage>
</organism>
<proteinExistence type="predicted"/>